<keyword evidence="3" id="KW-1185">Reference proteome</keyword>
<dbReference type="AlphaFoldDB" id="A0AAQ3QDX4"/>
<proteinExistence type="predicted"/>
<organism evidence="2 3">
    <name type="scientific">Canna indica</name>
    <name type="common">Indian-shot</name>
    <dbReference type="NCBI Taxonomy" id="4628"/>
    <lineage>
        <taxon>Eukaryota</taxon>
        <taxon>Viridiplantae</taxon>
        <taxon>Streptophyta</taxon>
        <taxon>Embryophyta</taxon>
        <taxon>Tracheophyta</taxon>
        <taxon>Spermatophyta</taxon>
        <taxon>Magnoliopsida</taxon>
        <taxon>Liliopsida</taxon>
        <taxon>Zingiberales</taxon>
        <taxon>Cannaceae</taxon>
        <taxon>Canna</taxon>
    </lineage>
</organism>
<feature type="region of interest" description="Disordered" evidence="1">
    <location>
        <begin position="141"/>
        <end position="166"/>
    </location>
</feature>
<accession>A0AAQ3QDX4</accession>
<evidence type="ECO:0000256" key="1">
    <source>
        <dbReference type="SAM" id="MobiDB-lite"/>
    </source>
</evidence>
<evidence type="ECO:0000313" key="3">
    <source>
        <dbReference type="Proteomes" id="UP001327560"/>
    </source>
</evidence>
<name>A0AAQ3QDX4_9LILI</name>
<gene>
    <name evidence="2" type="ORF">Cni_G13628</name>
</gene>
<protein>
    <submittedName>
        <fullName evidence="2">Protein ENHANCED DISEASE RESISTANCE 2 isoform X2</fullName>
    </submittedName>
</protein>
<dbReference type="Proteomes" id="UP001327560">
    <property type="component" value="Chromosome 4"/>
</dbReference>
<sequence>MLRVSPPQSLAAHILLLPIPFPFREHAHCRVPRASQPAASPHLVLHISSHRTSAIPSYQQLLVSEEAARYDSSKKRLCRLTRSLNWGKCAMAYLISFFGSTFPKDPSCSLLSSWAMAYPSTFLIHGESYLHDHLKVRKDLVHREPSASSKKEDERGEKEDERIISK</sequence>
<dbReference type="EMBL" id="CP136893">
    <property type="protein sequence ID" value="WOL04905.1"/>
    <property type="molecule type" value="Genomic_DNA"/>
</dbReference>
<evidence type="ECO:0000313" key="2">
    <source>
        <dbReference type="EMBL" id="WOL04905.1"/>
    </source>
</evidence>
<reference evidence="2 3" key="1">
    <citation type="submission" date="2023-10" db="EMBL/GenBank/DDBJ databases">
        <title>Chromosome-scale genome assembly provides insights into flower coloration mechanisms of Canna indica.</title>
        <authorList>
            <person name="Li C."/>
        </authorList>
    </citation>
    <scope>NUCLEOTIDE SEQUENCE [LARGE SCALE GENOMIC DNA]</scope>
    <source>
        <tissue evidence="2">Flower</tissue>
    </source>
</reference>